<dbReference type="Proteomes" id="UP000027238">
    <property type="component" value="Unassembled WGS sequence"/>
</dbReference>
<comment type="caution">
    <text evidence="7">The sequence shown here is derived from an EMBL/GenBank/DDBJ whole genome shotgun (WGS) entry which is preliminary data.</text>
</comment>
<evidence type="ECO:0000313" key="8">
    <source>
        <dbReference type="Proteomes" id="UP000027238"/>
    </source>
</evidence>
<dbReference type="EC" id="3.5.5.1" evidence="4"/>
<dbReference type="PANTHER" id="PTHR46044">
    <property type="entry name" value="NITRILASE"/>
    <property type="match status" value="1"/>
</dbReference>
<reference evidence="8" key="1">
    <citation type="journal article" date="2014" name="Genome Announc.">
        <title>Draft genome sequence of Colletotrichum sublineola, a destructive pathogen of cultivated sorghum.</title>
        <authorList>
            <person name="Baroncelli R."/>
            <person name="Sanz-Martin J.M."/>
            <person name="Rech G.E."/>
            <person name="Sukno S.A."/>
            <person name="Thon M.R."/>
        </authorList>
    </citation>
    <scope>NUCLEOTIDE SEQUENCE [LARGE SCALE GENOMIC DNA]</scope>
    <source>
        <strain evidence="8">TX430BB</strain>
    </source>
</reference>
<protein>
    <recommendedName>
        <fullName evidence="4">nitrilase</fullName>
        <ecNumber evidence="4">3.5.5.1</ecNumber>
    </recommendedName>
</protein>
<dbReference type="InterPro" id="IPR036526">
    <property type="entry name" value="C-N_Hydrolase_sf"/>
</dbReference>
<comment type="similarity">
    <text evidence="1">Belongs to the carbon-nitrogen hydrolase superfamily. Nitrilase family.</text>
</comment>
<evidence type="ECO:0000313" key="7">
    <source>
        <dbReference type="EMBL" id="KDN67961.1"/>
    </source>
</evidence>
<feature type="active site" description="Proton acceptor" evidence="5">
    <location>
        <position position="49"/>
    </location>
</feature>
<dbReference type="GO" id="GO:0016836">
    <property type="term" value="F:hydro-lyase activity"/>
    <property type="evidence" value="ECO:0007669"/>
    <property type="project" value="UniProtKB-ARBA"/>
</dbReference>
<dbReference type="PANTHER" id="PTHR46044:SF14">
    <property type="entry name" value="ARYLACETONITRILASE"/>
    <property type="match status" value="1"/>
</dbReference>
<evidence type="ECO:0000256" key="1">
    <source>
        <dbReference type="ARBA" id="ARBA00008129"/>
    </source>
</evidence>
<evidence type="ECO:0000256" key="3">
    <source>
        <dbReference type="ARBA" id="ARBA00036406"/>
    </source>
</evidence>
<sequence>MVVPELTSLRVAVTQSEPVWLDLEATVEKTCDLIKQAADNGAKLIAFPECWIPGYPAWIWSRPVDPEMTATYTKNALKVDSPQMSRIQSAAAQYQIVVVLGFVENRNQSLYISQAIIGSDGDILAKRSKIKATHMERTVFGDASADCLDSVTDTAVGRVGALSCWEHIQPLLKYHTYSQQEQIHVAAWPPVFPHEGKELWSMSRSGMFHTSDSPHSGIDRMKTGGGLLMNKPGGGSSAIFGPDGAKLSVDLPETEEGIIYADLDFDQILLSKSFVDVCGHYSRPDLLWLGVDRKVKECVRTQTSE</sequence>
<keyword evidence="8" id="KW-1185">Reference proteome</keyword>
<dbReference type="PROSITE" id="PS00920">
    <property type="entry name" value="NITRIL_CHT_1"/>
    <property type="match status" value="1"/>
</dbReference>
<dbReference type="EMBL" id="JMSE01000750">
    <property type="protein sequence ID" value="KDN67961.1"/>
    <property type="molecule type" value="Genomic_DNA"/>
</dbReference>
<evidence type="ECO:0000256" key="4">
    <source>
        <dbReference type="ARBA" id="ARBA00039045"/>
    </source>
</evidence>
<proteinExistence type="inferred from homology"/>
<dbReference type="AlphaFoldDB" id="A0A066XQC7"/>
<keyword evidence="2" id="KW-0378">Hydrolase</keyword>
<dbReference type="OrthoDB" id="10250282at2759"/>
<name>A0A066XQC7_COLSU</name>
<dbReference type="PROSITE" id="PS00921">
    <property type="entry name" value="NITRIL_CHT_2"/>
    <property type="match status" value="1"/>
</dbReference>
<dbReference type="InterPro" id="IPR003010">
    <property type="entry name" value="C-N_Hydrolase"/>
</dbReference>
<dbReference type="Pfam" id="PF00795">
    <property type="entry name" value="CN_hydrolase"/>
    <property type="match status" value="1"/>
</dbReference>
<gene>
    <name evidence="7" type="ORF">CSUB01_12097</name>
</gene>
<dbReference type="CDD" id="cd07564">
    <property type="entry name" value="nitrilases_CHs"/>
    <property type="match status" value="1"/>
</dbReference>
<accession>A0A066XQC7</accession>
<organism evidence="7 8">
    <name type="scientific">Colletotrichum sublineola</name>
    <name type="common">Sorghum anthracnose fungus</name>
    <dbReference type="NCBI Taxonomy" id="1173701"/>
    <lineage>
        <taxon>Eukaryota</taxon>
        <taxon>Fungi</taxon>
        <taxon>Dikarya</taxon>
        <taxon>Ascomycota</taxon>
        <taxon>Pezizomycotina</taxon>
        <taxon>Sordariomycetes</taxon>
        <taxon>Hypocreomycetidae</taxon>
        <taxon>Glomerellales</taxon>
        <taxon>Glomerellaceae</taxon>
        <taxon>Colletotrichum</taxon>
        <taxon>Colletotrichum graminicola species complex</taxon>
    </lineage>
</organism>
<evidence type="ECO:0000256" key="2">
    <source>
        <dbReference type="ARBA" id="ARBA00022801"/>
    </source>
</evidence>
<evidence type="ECO:0000256" key="5">
    <source>
        <dbReference type="PROSITE-ProRule" id="PRU10139"/>
    </source>
</evidence>
<feature type="domain" description="CN hydrolase" evidence="6">
    <location>
        <begin position="9"/>
        <end position="265"/>
    </location>
</feature>
<dbReference type="OMA" id="WYPYFSF"/>
<dbReference type="InterPro" id="IPR000132">
    <property type="entry name" value="Nitrilase/CN_hydratase_CS"/>
</dbReference>
<dbReference type="STRING" id="1173701.A0A066XQC7"/>
<dbReference type="HOGENOM" id="CLU_030130_6_0_1"/>
<dbReference type="SUPFAM" id="SSF56317">
    <property type="entry name" value="Carbon-nitrogen hydrolase"/>
    <property type="match status" value="1"/>
</dbReference>
<dbReference type="eggNOG" id="KOG0805">
    <property type="taxonomic scope" value="Eukaryota"/>
</dbReference>
<comment type="catalytic activity">
    <reaction evidence="3">
        <text>a nitrile + 2 H2O = a carboxylate + NH4(+)</text>
        <dbReference type="Rhea" id="RHEA:21724"/>
        <dbReference type="ChEBI" id="CHEBI:15377"/>
        <dbReference type="ChEBI" id="CHEBI:18379"/>
        <dbReference type="ChEBI" id="CHEBI:28938"/>
        <dbReference type="ChEBI" id="CHEBI:29067"/>
        <dbReference type="EC" id="3.5.5.1"/>
    </reaction>
</comment>
<dbReference type="PROSITE" id="PS50263">
    <property type="entry name" value="CN_HYDROLASE"/>
    <property type="match status" value="1"/>
</dbReference>
<evidence type="ECO:0000259" key="6">
    <source>
        <dbReference type="PROSITE" id="PS50263"/>
    </source>
</evidence>
<dbReference type="GO" id="GO:0000257">
    <property type="term" value="F:nitrilase activity"/>
    <property type="evidence" value="ECO:0007669"/>
    <property type="project" value="UniProtKB-EC"/>
</dbReference>
<dbReference type="Gene3D" id="3.60.110.10">
    <property type="entry name" value="Carbon-nitrogen hydrolase"/>
    <property type="match status" value="1"/>
</dbReference>
<dbReference type="InterPro" id="IPR044149">
    <property type="entry name" value="Nitrilases_CHs"/>
</dbReference>